<proteinExistence type="predicted"/>
<keyword evidence="2" id="KW-1185">Reference proteome</keyword>
<organism evidence="1 2">
    <name type="scientific">Linum trigynum</name>
    <dbReference type="NCBI Taxonomy" id="586398"/>
    <lineage>
        <taxon>Eukaryota</taxon>
        <taxon>Viridiplantae</taxon>
        <taxon>Streptophyta</taxon>
        <taxon>Embryophyta</taxon>
        <taxon>Tracheophyta</taxon>
        <taxon>Spermatophyta</taxon>
        <taxon>Magnoliopsida</taxon>
        <taxon>eudicotyledons</taxon>
        <taxon>Gunneridae</taxon>
        <taxon>Pentapetalae</taxon>
        <taxon>rosids</taxon>
        <taxon>fabids</taxon>
        <taxon>Malpighiales</taxon>
        <taxon>Linaceae</taxon>
        <taxon>Linum</taxon>
    </lineage>
</organism>
<evidence type="ECO:0000313" key="2">
    <source>
        <dbReference type="Proteomes" id="UP001497516"/>
    </source>
</evidence>
<dbReference type="EMBL" id="OZ034815">
    <property type="protein sequence ID" value="CAL1368713.1"/>
    <property type="molecule type" value="Genomic_DNA"/>
</dbReference>
<dbReference type="AlphaFoldDB" id="A0AAV2D8V0"/>
<sequence length="68" mass="7226">MWRSGRCSEAVDNAVTEAGVDLMEGNELWQSKGRVTSRLLVEVEAHSSSLGRSGGKSGFAVAVSPIDF</sequence>
<reference evidence="1 2" key="1">
    <citation type="submission" date="2024-04" db="EMBL/GenBank/DDBJ databases">
        <authorList>
            <person name="Fracassetti M."/>
        </authorList>
    </citation>
    <scope>NUCLEOTIDE SEQUENCE [LARGE SCALE GENOMIC DNA]</scope>
</reference>
<name>A0AAV2D8V0_9ROSI</name>
<dbReference type="Proteomes" id="UP001497516">
    <property type="component" value="Chromosome 2"/>
</dbReference>
<evidence type="ECO:0000313" key="1">
    <source>
        <dbReference type="EMBL" id="CAL1368713.1"/>
    </source>
</evidence>
<gene>
    <name evidence="1" type="ORF">LTRI10_LOCUS11703</name>
</gene>
<accession>A0AAV2D8V0</accession>
<protein>
    <submittedName>
        <fullName evidence="1">Uncharacterized protein</fullName>
    </submittedName>
</protein>